<evidence type="ECO:0000313" key="2">
    <source>
        <dbReference type="Proteomes" id="UP000000463"/>
    </source>
</evidence>
<dbReference type="KEGG" id="vg:13994996"/>
<keyword evidence="2" id="KW-1185">Reference proteome</keyword>
<protein>
    <submittedName>
        <fullName evidence="1">Uncharacterized protein</fullName>
    </submittedName>
</protein>
<dbReference type="Proteomes" id="UP000000463">
    <property type="component" value="Segment"/>
</dbReference>
<proteinExistence type="predicted"/>
<dbReference type="GeneID" id="13994996"/>
<evidence type="ECO:0000313" key="1">
    <source>
        <dbReference type="EMBL" id="AFU87937.1"/>
    </source>
</evidence>
<reference evidence="1 2" key="1">
    <citation type="journal article" date="2012" name="BMC Genomics">
        <title>The Caulobacter crescentus phage phiCbK: genomics of a canonical phage.</title>
        <authorList>
            <person name="Gill J.J."/>
            <person name="Berry J.D."/>
            <person name="Russell W.K."/>
            <person name="Lessor L."/>
            <person name="Escobar Garcia D.A."/>
            <person name="Hernandez D."/>
            <person name="Kane A."/>
            <person name="Keene J."/>
            <person name="Maddox M."/>
            <person name="Martin R."/>
            <person name="Mohan S."/>
            <person name="Thorn A.M."/>
            <person name="Russell D.H."/>
            <person name="Young R."/>
        </authorList>
    </citation>
    <scope>NUCLEOTIDE SEQUENCE [LARGE SCALE GENOMIC DNA]</scope>
</reference>
<gene>
    <name evidence="1" type="ORF">CcrColossus_gp067</name>
</gene>
<dbReference type="EMBL" id="JX100810">
    <property type="protein sequence ID" value="AFU87937.1"/>
    <property type="molecule type" value="Genomic_DNA"/>
</dbReference>
<organism evidence="1 2">
    <name type="scientific">Caulobacter phage CcrColossus</name>
    <dbReference type="NCBI Taxonomy" id="1211640"/>
    <lineage>
        <taxon>Viruses</taxon>
        <taxon>Duplodnaviria</taxon>
        <taxon>Heunggongvirae</taxon>
        <taxon>Uroviricota</taxon>
        <taxon>Caudoviricetes</taxon>
        <taxon>Jeanschmidtviridae</taxon>
        <taxon>Colossusvirus</taxon>
        <taxon>Colossusvirus colossus</taxon>
    </lineage>
</organism>
<accession>K4K627</accession>
<dbReference type="RefSeq" id="YP_006988301.1">
    <property type="nucleotide sequence ID" value="NC_019406.1"/>
</dbReference>
<name>K4K627_9CAUD</name>
<sequence length="135" mass="15116">MIRLTLTDGRFIYLAPEHITQVGSYGDKTYVTTVEHPDGPTGIVEDPFDIARLKAAWELRYHAPEIAGDLPVAVYMDRSDPENPSIQFLCCAITRKLREQRAGARPQNGTMPPVNFTGIFDEIFGAAFPHDPDKR</sequence>